<dbReference type="InterPro" id="IPR004529">
    <property type="entry name" value="Phe-tRNA-synth_IIc_asu"/>
</dbReference>
<keyword evidence="8 13" id="KW-0067">ATP-binding</keyword>
<evidence type="ECO:0000256" key="9">
    <source>
        <dbReference type="ARBA" id="ARBA00022842"/>
    </source>
</evidence>
<dbReference type="GO" id="GO:0000049">
    <property type="term" value="F:tRNA binding"/>
    <property type="evidence" value="ECO:0007669"/>
    <property type="project" value="InterPro"/>
</dbReference>
<dbReference type="GO" id="GO:0005524">
    <property type="term" value="F:ATP binding"/>
    <property type="evidence" value="ECO:0007669"/>
    <property type="project" value="UniProtKB-UniRule"/>
</dbReference>
<dbReference type="KEGG" id="mamp:MAMA39_01910"/>
<dbReference type="PANTHER" id="PTHR11538">
    <property type="entry name" value="PHENYLALANYL-TRNA SYNTHETASE"/>
    <property type="match status" value="1"/>
</dbReference>
<dbReference type="InterPro" id="IPR002319">
    <property type="entry name" value="Phenylalanyl-tRNA_Synthase"/>
</dbReference>
<comment type="catalytic activity">
    <reaction evidence="12 13">
        <text>tRNA(Phe) + L-phenylalanine + ATP = L-phenylalanyl-tRNA(Phe) + AMP + diphosphate + H(+)</text>
        <dbReference type="Rhea" id="RHEA:19413"/>
        <dbReference type="Rhea" id="RHEA-COMP:9668"/>
        <dbReference type="Rhea" id="RHEA-COMP:9699"/>
        <dbReference type="ChEBI" id="CHEBI:15378"/>
        <dbReference type="ChEBI" id="CHEBI:30616"/>
        <dbReference type="ChEBI" id="CHEBI:33019"/>
        <dbReference type="ChEBI" id="CHEBI:58095"/>
        <dbReference type="ChEBI" id="CHEBI:78442"/>
        <dbReference type="ChEBI" id="CHEBI:78531"/>
        <dbReference type="ChEBI" id="CHEBI:456215"/>
        <dbReference type="EC" id="6.1.1.20"/>
    </reaction>
</comment>
<evidence type="ECO:0000256" key="4">
    <source>
        <dbReference type="ARBA" id="ARBA00022490"/>
    </source>
</evidence>
<proteinExistence type="inferred from homology"/>
<dbReference type="CDD" id="cd00496">
    <property type="entry name" value="PheRS_alpha_core"/>
    <property type="match status" value="1"/>
</dbReference>
<evidence type="ECO:0000256" key="13">
    <source>
        <dbReference type="HAMAP-Rule" id="MF_00281"/>
    </source>
</evidence>
<comment type="cofactor">
    <cofactor evidence="13">
        <name>Mg(2+)</name>
        <dbReference type="ChEBI" id="CHEBI:18420"/>
    </cofactor>
    <text evidence="13">Binds 2 magnesium ions per tetramer.</text>
</comment>
<dbReference type="Proteomes" id="UP000261764">
    <property type="component" value="Chromosome I"/>
</dbReference>
<accession>A0A292IH93</accession>
<dbReference type="EMBL" id="HG937516">
    <property type="protein sequence ID" value="CDN40314.1"/>
    <property type="molecule type" value="Genomic_DNA"/>
</dbReference>
<protein>
    <recommendedName>
        <fullName evidence="13">Phenylalanine--tRNA ligase alpha subunit</fullName>
        <ecNumber evidence="13">6.1.1.20</ecNumber>
    </recommendedName>
    <alternativeName>
        <fullName evidence="13">Phenylalanyl-tRNA synthetase alpha subunit</fullName>
        <shortName evidence="13">PheRS</shortName>
    </alternativeName>
</protein>
<comment type="subunit">
    <text evidence="3 13">Tetramer of two alpha and two beta subunits.</text>
</comment>
<keyword evidence="9 13" id="KW-0460">Magnesium</keyword>
<evidence type="ECO:0000256" key="2">
    <source>
        <dbReference type="ARBA" id="ARBA00010207"/>
    </source>
</evidence>
<dbReference type="InterPro" id="IPR045864">
    <property type="entry name" value="aa-tRNA-synth_II/BPL/LPL"/>
</dbReference>
<reference evidence="15 16" key="1">
    <citation type="journal article" date="2015" name="Clin. Infect. Dis.">
        <title>Genomic Investigations unmask Mycoplasma amphoriforme, a new respiratory pathogen.</title>
        <authorList>
            <person name="Gillespie S.H."/>
            <person name="Ling C.L."/>
            <person name="Oravcova K."/>
            <person name="Pinheiro M."/>
            <person name="Wells L."/>
            <person name="Bryant J.M."/>
            <person name="McHugh T.D."/>
            <person name="Bebear C."/>
            <person name="Webster D."/>
            <person name="Harris S.R."/>
            <person name="Seth-Smith H.M."/>
            <person name="Thomson N.R."/>
        </authorList>
    </citation>
    <scope>NUCLEOTIDE SEQUENCE [LARGE SCALE GENOMIC DNA]</scope>
    <source>
        <strain evidence="15 16">A39</strain>
    </source>
</reference>
<dbReference type="InterPro" id="IPR006195">
    <property type="entry name" value="aa-tRNA-synth_II"/>
</dbReference>
<keyword evidence="4 13" id="KW-0963">Cytoplasm</keyword>
<dbReference type="GO" id="GO:0000287">
    <property type="term" value="F:magnesium ion binding"/>
    <property type="evidence" value="ECO:0007669"/>
    <property type="project" value="UniProtKB-UniRule"/>
</dbReference>
<dbReference type="GO" id="GO:0006432">
    <property type="term" value="P:phenylalanyl-tRNA aminoacylation"/>
    <property type="evidence" value="ECO:0007669"/>
    <property type="project" value="UniProtKB-UniRule"/>
</dbReference>
<sequence>MSDKYFNPQNLLTKLEDRIKNVNQTKLLFEVRNIFHKEYVKPLFDTLKNSNDVTFKKTFGLQLKVFQEHINNIIDAKKAQIELVQEEIKKPPYDLMLPSNNLQGGNKHVLILMIEQIVSFFKQFNFKIVNLPELTSIKYCFDDLNVPIDHVSRNEKDTFYINDEKLLRSQCTAATIQTVAAMNKSKDIRIVSFGNVYRNDKTDAIHSHQFIQVDFMWIKEKLSLANHKWFIQNFLNHIFGRDLKNRFRLSFFPFTEPSLEVDVECWNCQNGCFLCKFSKWIEILGSGILHPNVIKAAGLPKNMQGLAAGIGVERLTMLKYGITDLRDLYNNDFRFNEQFQE</sequence>
<dbReference type="PANTHER" id="PTHR11538:SF41">
    <property type="entry name" value="PHENYLALANINE--TRNA LIGASE, MITOCHONDRIAL"/>
    <property type="match status" value="1"/>
</dbReference>
<feature type="binding site" evidence="13">
    <location>
        <position position="256"/>
    </location>
    <ligand>
        <name>Mg(2+)</name>
        <dbReference type="ChEBI" id="CHEBI:18420"/>
        <note>shared with beta subunit</note>
    </ligand>
</feature>
<keyword evidence="6 13" id="KW-0479">Metal-binding</keyword>
<evidence type="ECO:0000256" key="10">
    <source>
        <dbReference type="ARBA" id="ARBA00022917"/>
    </source>
</evidence>
<evidence type="ECO:0000259" key="14">
    <source>
        <dbReference type="PROSITE" id="PS50862"/>
    </source>
</evidence>
<evidence type="ECO:0000256" key="7">
    <source>
        <dbReference type="ARBA" id="ARBA00022741"/>
    </source>
</evidence>
<comment type="similarity">
    <text evidence="2 13">Belongs to the class-II aminoacyl-tRNA synthetase family. Phe-tRNA synthetase alpha subunit type 1 subfamily.</text>
</comment>
<dbReference type="EC" id="6.1.1.20" evidence="13"/>
<evidence type="ECO:0000256" key="8">
    <source>
        <dbReference type="ARBA" id="ARBA00022840"/>
    </source>
</evidence>
<dbReference type="Pfam" id="PF01409">
    <property type="entry name" value="tRNA-synt_2d"/>
    <property type="match status" value="1"/>
</dbReference>
<dbReference type="GO" id="GO:0005737">
    <property type="term" value="C:cytoplasm"/>
    <property type="evidence" value="ECO:0007669"/>
    <property type="project" value="UniProtKB-SubCell"/>
</dbReference>
<dbReference type="GO" id="GO:0004826">
    <property type="term" value="F:phenylalanine-tRNA ligase activity"/>
    <property type="evidence" value="ECO:0007669"/>
    <property type="project" value="UniProtKB-UniRule"/>
</dbReference>
<evidence type="ECO:0000256" key="11">
    <source>
        <dbReference type="ARBA" id="ARBA00023146"/>
    </source>
</evidence>
<evidence type="ECO:0000256" key="5">
    <source>
        <dbReference type="ARBA" id="ARBA00022598"/>
    </source>
</evidence>
<feature type="domain" description="Aminoacyl-transfer RNA synthetases class-II family profile" evidence="14">
    <location>
        <begin position="189"/>
        <end position="318"/>
    </location>
</feature>
<dbReference type="SUPFAM" id="SSF55681">
    <property type="entry name" value="Class II aaRS and biotin synthetases"/>
    <property type="match status" value="1"/>
</dbReference>
<evidence type="ECO:0000256" key="6">
    <source>
        <dbReference type="ARBA" id="ARBA00022723"/>
    </source>
</evidence>
<dbReference type="Gene3D" id="3.30.930.10">
    <property type="entry name" value="Bira Bifunctional Protein, Domain 2"/>
    <property type="match status" value="1"/>
</dbReference>
<dbReference type="PROSITE" id="PS50862">
    <property type="entry name" value="AA_TRNA_LIGASE_II"/>
    <property type="match status" value="1"/>
</dbReference>
<keyword evidence="5 13" id="KW-0436">Ligase</keyword>
<keyword evidence="16" id="KW-1185">Reference proteome</keyword>
<dbReference type="AlphaFoldDB" id="A0A292IH93"/>
<evidence type="ECO:0000313" key="16">
    <source>
        <dbReference type="Proteomes" id="UP000261764"/>
    </source>
</evidence>
<gene>
    <name evidence="13" type="primary">pheS</name>
    <name evidence="15" type="ORF">MAMA39_01910</name>
</gene>
<evidence type="ECO:0000256" key="1">
    <source>
        <dbReference type="ARBA" id="ARBA00004496"/>
    </source>
</evidence>
<keyword evidence="11 13" id="KW-0030">Aminoacyl-tRNA synthetase</keyword>
<evidence type="ECO:0000256" key="12">
    <source>
        <dbReference type="ARBA" id="ARBA00049255"/>
    </source>
</evidence>
<dbReference type="HAMAP" id="MF_00281">
    <property type="entry name" value="Phe_tRNA_synth_alpha1"/>
    <property type="match status" value="1"/>
</dbReference>
<dbReference type="NCBIfam" id="TIGR00468">
    <property type="entry name" value="pheS"/>
    <property type="match status" value="1"/>
</dbReference>
<keyword evidence="7 13" id="KW-0547">Nucleotide-binding</keyword>
<evidence type="ECO:0000256" key="3">
    <source>
        <dbReference type="ARBA" id="ARBA00011209"/>
    </source>
</evidence>
<comment type="subcellular location">
    <subcellularLocation>
        <location evidence="1 13">Cytoplasm</location>
    </subcellularLocation>
</comment>
<dbReference type="InterPro" id="IPR022911">
    <property type="entry name" value="Phe_tRNA_ligase_alpha1_bac"/>
</dbReference>
<name>A0A292IH93_9MOLU</name>
<dbReference type="RefSeq" id="WP_343251658.1">
    <property type="nucleotide sequence ID" value="NZ_HG937516.1"/>
</dbReference>
<organism evidence="15 16">
    <name type="scientific">Mycoplasma amphoriforme A39</name>
    <dbReference type="NCBI Taxonomy" id="572419"/>
    <lineage>
        <taxon>Bacteria</taxon>
        <taxon>Bacillati</taxon>
        <taxon>Mycoplasmatota</taxon>
        <taxon>Mollicutes</taxon>
        <taxon>Mycoplasmataceae</taxon>
        <taxon>Mycoplasma</taxon>
    </lineage>
</organism>
<evidence type="ECO:0000313" key="15">
    <source>
        <dbReference type="EMBL" id="CDN40314.1"/>
    </source>
</evidence>
<keyword evidence="10 13" id="KW-0648">Protein biosynthesis</keyword>